<feature type="transmembrane region" description="Helical" evidence="6">
    <location>
        <begin position="444"/>
        <end position="465"/>
    </location>
</feature>
<organism evidence="10 11">
    <name type="scientific">Candidatus Nitrotoga fabula</name>
    <dbReference type="NCBI Taxonomy" id="2182327"/>
    <lineage>
        <taxon>Bacteria</taxon>
        <taxon>Pseudomonadati</taxon>
        <taxon>Pseudomonadota</taxon>
        <taxon>Betaproteobacteria</taxon>
        <taxon>Nitrosomonadales</taxon>
        <taxon>Gallionellaceae</taxon>
        <taxon>Candidatus Nitrotoga</taxon>
    </lineage>
</organism>
<feature type="transmembrane region" description="Helical" evidence="6">
    <location>
        <begin position="23"/>
        <end position="40"/>
    </location>
</feature>
<feature type="domain" description="DUF4131" evidence="9">
    <location>
        <begin position="25"/>
        <end position="182"/>
    </location>
</feature>
<evidence type="ECO:0000256" key="2">
    <source>
        <dbReference type="ARBA" id="ARBA00022475"/>
    </source>
</evidence>
<dbReference type="InterPro" id="IPR001279">
    <property type="entry name" value="Metallo-B-lactamas"/>
</dbReference>
<protein>
    <submittedName>
        <fullName evidence="10">DNA internalization-related competence protein ComEC/Rec2</fullName>
    </submittedName>
</protein>
<dbReference type="GO" id="GO:0030420">
    <property type="term" value="P:establishment of competence for transformation"/>
    <property type="evidence" value="ECO:0007669"/>
    <property type="project" value="InterPro"/>
</dbReference>
<feature type="domain" description="Metallo-beta-lactamase" evidence="7">
    <location>
        <begin position="553"/>
        <end position="745"/>
    </location>
</feature>
<evidence type="ECO:0000256" key="5">
    <source>
        <dbReference type="ARBA" id="ARBA00023136"/>
    </source>
</evidence>
<dbReference type="NCBIfam" id="TIGR00361">
    <property type="entry name" value="ComEC_Rec2"/>
    <property type="match status" value="1"/>
</dbReference>
<dbReference type="InterPro" id="IPR052159">
    <property type="entry name" value="Competence_DNA_uptake"/>
</dbReference>
<evidence type="ECO:0000259" key="8">
    <source>
        <dbReference type="Pfam" id="PF03772"/>
    </source>
</evidence>
<feature type="transmembrane region" description="Helical" evidence="6">
    <location>
        <begin position="279"/>
        <end position="302"/>
    </location>
</feature>
<dbReference type="PANTHER" id="PTHR30619:SF1">
    <property type="entry name" value="RECOMBINATION PROTEIN 2"/>
    <property type="match status" value="1"/>
</dbReference>
<comment type="subcellular location">
    <subcellularLocation>
        <location evidence="1">Cell membrane</location>
        <topology evidence="1">Multi-pass membrane protein</topology>
    </subcellularLocation>
</comment>
<dbReference type="Gene3D" id="3.60.15.10">
    <property type="entry name" value="Ribonuclease Z/Hydroxyacylglutathione hydrolase-like"/>
    <property type="match status" value="1"/>
</dbReference>
<dbReference type="InterPro" id="IPR004477">
    <property type="entry name" value="ComEC_N"/>
</dbReference>
<dbReference type="EMBL" id="CAJNBL010000044">
    <property type="protein sequence ID" value="CAE6739953.1"/>
    <property type="molecule type" value="Genomic_DNA"/>
</dbReference>
<dbReference type="InterPro" id="IPR025405">
    <property type="entry name" value="DUF4131"/>
</dbReference>
<evidence type="ECO:0000259" key="9">
    <source>
        <dbReference type="Pfam" id="PF13567"/>
    </source>
</evidence>
<keyword evidence="4 6" id="KW-1133">Transmembrane helix</keyword>
<evidence type="ECO:0000256" key="6">
    <source>
        <dbReference type="SAM" id="Phobius"/>
    </source>
</evidence>
<dbReference type="InterPro" id="IPR036866">
    <property type="entry name" value="RibonucZ/Hydroxyglut_hydro"/>
</dbReference>
<dbReference type="CDD" id="cd07731">
    <property type="entry name" value="ComA-like_MBL-fold"/>
    <property type="match status" value="1"/>
</dbReference>
<dbReference type="PANTHER" id="PTHR30619">
    <property type="entry name" value="DNA INTERNALIZATION/COMPETENCE PROTEIN COMEC/REC2"/>
    <property type="match status" value="1"/>
</dbReference>
<accession>A0A916F9W5</accession>
<keyword evidence="11" id="KW-1185">Reference proteome</keyword>
<evidence type="ECO:0000259" key="7">
    <source>
        <dbReference type="Pfam" id="PF00753"/>
    </source>
</evidence>
<sequence>MCQSILFFTIGVWLLQQQETLPNLTWGAGIVVILGAALIYQRKTSWQQAAAPILAAALACSTGFFYAAFFAQQRLADALPAAWQGKNIQVIGVVAQLPKQHDHGLRFVFDVEKVLTPNATVPTRILLASHEHENGTSFNIHAGERWQFTIRLKQPHGSRNPHDFDFEAWMLENKLRANGYIHPKGNNQRLDTLAYSPGYYIESLREKVRNHILATTAFPSDPHSSLQVRPDTRTMIGDRYDTEENRHYAGVLTALAIGDQASIPAAQWQIFTRTGVNHLMSISGLHITMLSGLGFAAGYWFWRRSARLTRMLPARKAATLAGLLVGLSYALLAGFGVPAQRTVYMLTTIAAVLWLSRTVAPSQTLAAALLVVLLLDPWAVLSPGFWLSFGAVGLIFYVTAHRLRPLHWLATYGRLQWAMSIGLIPPLLGMFQQISLVSPVANAFAIPLVSFVVVPLTLLGAGFHIEWPLWLANQAMSLCYSLLEWLNHLPEVVWVQHAPATWSLIIGMLGVFWLLMPRGFPARWLGMIGLLPMFLVQPPIPPDGALSLVIFDVGQGLAVAAQTRNHALLYDTGPNFNSEANSGNRILIPSLRGMGIAKLDGLMVTHDDNDHTGGAATILQNIPTRWLSSSLAEDHPLLLQAASTQRCMNAQTWEWDGVHFEVLHPSAESYATEKIRDNNRSCVLKISTGQHSVLLAADIEKEAEWELLEQHREKLATTLLVVPHHGSKTSSVDDFVDATHPRYAVFTVGYRNRYGHPNKEVVRRYREAGSELLRSDRDGAIIVNMDAQDFSVERYRKSHARYWHPSITGIPKFKRATTDRVTQMQP</sequence>
<dbReference type="RefSeq" id="WP_213036855.1">
    <property type="nucleotide sequence ID" value="NZ_CAJNBL010000044.1"/>
</dbReference>
<feature type="transmembrane region" description="Helical" evidence="6">
    <location>
        <begin position="314"/>
        <end position="337"/>
    </location>
</feature>
<evidence type="ECO:0000256" key="4">
    <source>
        <dbReference type="ARBA" id="ARBA00022989"/>
    </source>
</evidence>
<evidence type="ECO:0000313" key="11">
    <source>
        <dbReference type="Proteomes" id="UP000675882"/>
    </source>
</evidence>
<feature type="transmembrane region" description="Helical" evidence="6">
    <location>
        <begin position="367"/>
        <end position="397"/>
    </location>
</feature>
<dbReference type="Proteomes" id="UP000675882">
    <property type="component" value="Unassembled WGS sequence"/>
</dbReference>
<name>A0A916F9W5_9PROT</name>
<dbReference type="InterPro" id="IPR004797">
    <property type="entry name" value="Competence_ComEC/Rec2"/>
</dbReference>
<keyword evidence="3 6" id="KW-0812">Transmembrane</keyword>
<dbReference type="GO" id="GO:0005886">
    <property type="term" value="C:plasma membrane"/>
    <property type="evidence" value="ECO:0007669"/>
    <property type="project" value="UniProtKB-SubCell"/>
</dbReference>
<reference evidence="10" key="1">
    <citation type="submission" date="2021-02" db="EMBL/GenBank/DDBJ databases">
        <authorList>
            <person name="Han P."/>
        </authorList>
    </citation>
    <scope>NUCLEOTIDE SEQUENCE</scope>
    <source>
        <strain evidence="10">Candidatus Nitrotoga sp. ZN8</strain>
    </source>
</reference>
<keyword evidence="2" id="KW-1003">Cell membrane</keyword>
<feature type="domain" description="ComEC/Rec2-related protein" evidence="8">
    <location>
        <begin position="255"/>
        <end position="516"/>
    </location>
</feature>
<proteinExistence type="predicted"/>
<comment type="caution">
    <text evidence="10">The sequence shown here is derived from an EMBL/GenBank/DDBJ whole genome shotgun (WGS) entry which is preliminary data.</text>
</comment>
<dbReference type="Pfam" id="PF03772">
    <property type="entry name" value="Competence"/>
    <property type="match status" value="1"/>
</dbReference>
<feature type="transmembrane region" description="Helical" evidence="6">
    <location>
        <begin position="52"/>
        <end position="71"/>
    </location>
</feature>
<dbReference type="InterPro" id="IPR035681">
    <property type="entry name" value="ComA-like_MBL"/>
</dbReference>
<evidence type="ECO:0000313" key="10">
    <source>
        <dbReference type="EMBL" id="CAE6739953.1"/>
    </source>
</evidence>
<dbReference type="Pfam" id="PF00753">
    <property type="entry name" value="Lactamase_B"/>
    <property type="match status" value="1"/>
</dbReference>
<feature type="transmembrane region" description="Helical" evidence="6">
    <location>
        <begin position="494"/>
        <end position="515"/>
    </location>
</feature>
<gene>
    <name evidence="10" type="ORF">NTGZN8_90047</name>
</gene>
<dbReference type="AlphaFoldDB" id="A0A916F9W5"/>
<feature type="transmembrane region" description="Helical" evidence="6">
    <location>
        <begin position="522"/>
        <end position="540"/>
    </location>
</feature>
<evidence type="ECO:0000256" key="1">
    <source>
        <dbReference type="ARBA" id="ARBA00004651"/>
    </source>
</evidence>
<dbReference type="NCBIfam" id="TIGR00360">
    <property type="entry name" value="ComEC_N-term"/>
    <property type="match status" value="1"/>
</dbReference>
<evidence type="ECO:0000256" key="3">
    <source>
        <dbReference type="ARBA" id="ARBA00022692"/>
    </source>
</evidence>
<dbReference type="Pfam" id="PF13567">
    <property type="entry name" value="DUF4131"/>
    <property type="match status" value="1"/>
</dbReference>
<keyword evidence="5 6" id="KW-0472">Membrane</keyword>
<dbReference type="SUPFAM" id="SSF56281">
    <property type="entry name" value="Metallo-hydrolase/oxidoreductase"/>
    <property type="match status" value="1"/>
</dbReference>